<organism evidence="1 2">
    <name type="scientific">Rhizoclosmatium globosum</name>
    <dbReference type="NCBI Taxonomy" id="329046"/>
    <lineage>
        <taxon>Eukaryota</taxon>
        <taxon>Fungi</taxon>
        <taxon>Fungi incertae sedis</taxon>
        <taxon>Chytridiomycota</taxon>
        <taxon>Chytridiomycota incertae sedis</taxon>
        <taxon>Chytridiomycetes</taxon>
        <taxon>Chytridiales</taxon>
        <taxon>Chytriomycetaceae</taxon>
        <taxon>Rhizoclosmatium</taxon>
    </lineage>
</organism>
<dbReference type="Proteomes" id="UP000193642">
    <property type="component" value="Unassembled WGS sequence"/>
</dbReference>
<keyword evidence="2" id="KW-1185">Reference proteome</keyword>
<reference evidence="1 2" key="1">
    <citation type="submission" date="2016-07" db="EMBL/GenBank/DDBJ databases">
        <title>Pervasive Adenine N6-methylation of Active Genes in Fungi.</title>
        <authorList>
            <consortium name="DOE Joint Genome Institute"/>
            <person name="Mondo S.J."/>
            <person name="Dannebaum R.O."/>
            <person name="Kuo R.C."/>
            <person name="Labutti K."/>
            <person name="Haridas S."/>
            <person name="Kuo A."/>
            <person name="Salamov A."/>
            <person name="Ahrendt S.R."/>
            <person name="Lipzen A."/>
            <person name="Sullivan W."/>
            <person name="Andreopoulos W.B."/>
            <person name="Clum A."/>
            <person name="Lindquist E."/>
            <person name="Daum C."/>
            <person name="Ramamoorthy G.K."/>
            <person name="Gryganskyi A."/>
            <person name="Culley D."/>
            <person name="Magnuson J.K."/>
            <person name="James T.Y."/>
            <person name="O'Malley M.A."/>
            <person name="Stajich J.E."/>
            <person name="Spatafora J.W."/>
            <person name="Visel A."/>
            <person name="Grigoriev I.V."/>
        </authorList>
    </citation>
    <scope>NUCLEOTIDE SEQUENCE [LARGE SCALE GENOMIC DNA]</scope>
    <source>
        <strain evidence="1 2">JEL800</strain>
    </source>
</reference>
<gene>
    <name evidence="1" type="ORF">BCR33DRAFT_854694</name>
</gene>
<name>A0A1Y2BRZ7_9FUNG</name>
<dbReference type="AlphaFoldDB" id="A0A1Y2BRZ7"/>
<sequence length="188" mass="21029">MTSLSDIEDHRRKLKVVQGRAVFIKYQKKCVKALINRSLNILPGHHLVDATDSDSSVHSPLIKPPILQISAVDQSCQHQSSVKRWDSGKLVEENSGFVCEVVKDIGSTNTVPLPVAREIIDTDNQCILNPPPRSETPFAGFASARGKKESPMKETFSLLKQKYRGFELQLVDGMHKSLPVQRKENDNK</sequence>
<protein>
    <submittedName>
        <fullName evidence="1">Uncharacterized protein</fullName>
    </submittedName>
</protein>
<proteinExistence type="predicted"/>
<evidence type="ECO:0000313" key="1">
    <source>
        <dbReference type="EMBL" id="ORY37397.1"/>
    </source>
</evidence>
<accession>A0A1Y2BRZ7</accession>
<dbReference type="EMBL" id="MCGO01000050">
    <property type="protein sequence ID" value="ORY37397.1"/>
    <property type="molecule type" value="Genomic_DNA"/>
</dbReference>
<dbReference type="OrthoDB" id="2162831at2759"/>
<comment type="caution">
    <text evidence="1">The sequence shown here is derived from an EMBL/GenBank/DDBJ whole genome shotgun (WGS) entry which is preliminary data.</text>
</comment>
<evidence type="ECO:0000313" key="2">
    <source>
        <dbReference type="Proteomes" id="UP000193642"/>
    </source>
</evidence>